<keyword evidence="2" id="KW-1185">Reference proteome</keyword>
<gene>
    <name evidence="1" type="ORF">BV22DRAFT_1134899</name>
</gene>
<evidence type="ECO:0000313" key="2">
    <source>
        <dbReference type="Proteomes" id="UP000790709"/>
    </source>
</evidence>
<organism evidence="1 2">
    <name type="scientific">Leucogyrophana mollusca</name>
    <dbReference type="NCBI Taxonomy" id="85980"/>
    <lineage>
        <taxon>Eukaryota</taxon>
        <taxon>Fungi</taxon>
        <taxon>Dikarya</taxon>
        <taxon>Basidiomycota</taxon>
        <taxon>Agaricomycotina</taxon>
        <taxon>Agaricomycetes</taxon>
        <taxon>Agaricomycetidae</taxon>
        <taxon>Boletales</taxon>
        <taxon>Boletales incertae sedis</taxon>
        <taxon>Leucogyrophana</taxon>
    </lineage>
</organism>
<dbReference type="EMBL" id="MU266867">
    <property type="protein sequence ID" value="KAH7918050.1"/>
    <property type="molecule type" value="Genomic_DNA"/>
</dbReference>
<proteinExistence type="predicted"/>
<dbReference type="Proteomes" id="UP000790709">
    <property type="component" value="Unassembled WGS sequence"/>
</dbReference>
<sequence length="215" mass="23589">MTSLMDFGAARHGFESALVVTSSVVNEDGGLGAVHATPRAKLFHKKRCRATDDAMIGNMKAHIYNHASLESIKDEFREEDRGDSDDDTPSKTENLSTISRPFAAASRAVTPTGSVSDSSYSSTISAIKREMDTKIKLIGGFLSTGKNFPWKTFLKTIAKQGFIIRNWPHLVAFPGDEPRAAAKSKGINDLHQDEQVALVTFSLYLFTRSTNTTSW</sequence>
<reference evidence="1" key="1">
    <citation type="journal article" date="2021" name="New Phytol.">
        <title>Evolutionary innovations through gain and loss of genes in the ectomycorrhizal Boletales.</title>
        <authorList>
            <person name="Wu G."/>
            <person name="Miyauchi S."/>
            <person name="Morin E."/>
            <person name="Kuo A."/>
            <person name="Drula E."/>
            <person name="Varga T."/>
            <person name="Kohler A."/>
            <person name="Feng B."/>
            <person name="Cao Y."/>
            <person name="Lipzen A."/>
            <person name="Daum C."/>
            <person name="Hundley H."/>
            <person name="Pangilinan J."/>
            <person name="Johnson J."/>
            <person name="Barry K."/>
            <person name="LaButti K."/>
            <person name="Ng V."/>
            <person name="Ahrendt S."/>
            <person name="Min B."/>
            <person name="Choi I.G."/>
            <person name="Park H."/>
            <person name="Plett J.M."/>
            <person name="Magnuson J."/>
            <person name="Spatafora J.W."/>
            <person name="Nagy L.G."/>
            <person name="Henrissat B."/>
            <person name="Grigoriev I.V."/>
            <person name="Yang Z.L."/>
            <person name="Xu J."/>
            <person name="Martin F.M."/>
        </authorList>
    </citation>
    <scope>NUCLEOTIDE SEQUENCE</scope>
    <source>
        <strain evidence="1">KUC20120723A-06</strain>
    </source>
</reference>
<protein>
    <submittedName>
        <fullName evidence="1">Uncharacterized protein</fullName>
    </submittedName>
</protein>
<comment type="caution">
    <text evidence="1">The sequence shown here is derived from an EMBL/GenBank/DDBJ whole genome shotgun (WGS) entry which is preliminary data.</text>
</comment>
<name>A0ACB8AXS0_9AGAM</name>
<accession>A0ACB8AXS0</accession>
<evidence type="ECO:0000313" key="1">
    <source>
        <dbReference type="EMBL" id="KAH7918050.1"/>
    </source>
</evidence>